<feature type="region of interest" description="Disordered" evidence="1">
    <location>
        <begin position="144"/>
        <end position="168"/>
    </location>
</feature>
<proteinExistence type="predicted"/>
<accession>A0ABT0RMG0</accession>
<keyword evidence="2" id="KW-0812">Transmembrane</keyword>
<dbReference type="InterPro" id="IPR025194">
    <property type="entry name" value="RodZ-like_C"/>
</dbReference>
<keyword evidence="2" id="KW-0472">Membrane</keyword>
<dbReference type="RefSeq" id="WP_249847404.1">
    <property type="nucleotide sequence ID" value="NZ_JAMGBD010000001.1"/>
</dbReference>
<gene>
    <name evidence="4" type="ORF">LZ536_06100</name>
</gene>
<dbReference type="EMBL" id="JAMGBD010000001">
    <property type="protein sequence ID" value="MCL6683474.1"/>
    <property type="molecule type" value="Genomic_DNA"/>
</dbReference>
<dbReference type="Proteomes" id="UP001165363">
    <property type="component" value="Unassembled WGS sequence"/>
</dbReference>
<comment type="caution">
    <text evidence="4">The sequence shown here is derived from an EMBL/GenBank/DDBJ whole genome shotgun (WGS) entry which is preliminary data.</text>
</comment>
<feature type="region of interest" description="Disordered" evidence="1">
    <location>
        <begin position="249"/>
        <end position="307"/>
    </location>
</feature>
<protein>
    <submittedName>
        <fullName evidence="4">DUF4115 domain-containing protein</fullName>
    </submittedName>
</protein>
<evidence type="ECO:0000313" key="5">
    <source>
        <dbReference type="Proteomes" id="UP001165363"/>
    </source>
</evidence>
<dbReference type="PANTHER" id="PTHR34475:SF1">
    <property type="entry name" value="CYTOSKELETON PROTEIN RODZ"/>
    <property type="match status" value="1"/>
</dbReference>
<dbReference type="SUPFAM" id="SSF47413">
    <property type="entry name" value="lambda repressor-like DNA-binding domains"/>
    <property type="match status" value="1"/>
</dbReference>
<dbReference type="InterPro" id="IPR050400">
    <property type="entry name" value="Bact_Cytoskel_RodZ"/>
</dbReference>
<feature type="compositionally biased region" description="Low complexity" evidence="1">
    <location>
        <begin position="144"/>
        <end position="157"/>
    </location>
</feature>
<sequence>MGDAEFVEEEGAQSSVGQRLREAREASGLSLEDIATQTRIPTRHLESLEAGDFSRLPAPTYSIGFAKNFAGAVGLDRTEIGEQLRAEMGGTRPTYTNTDVFEPSDPARAMPKWLILGGIVAIVLAVLIFNWLNNRSLSEPDQVATANEAGAAPATPKQAPPAQPQAQGPVVIAASDTAWLQIKDGTVILKQGMMQPGETFEVPANAAAPTLTTGKPEALRITVGTTVAPSIGEPAKKVTVSLKGADLLRPGAAPPAASQPAVAPPPAQSAPARVRPAPRKTAPVTTTNAPPPAEPPANTTAPATNTQ</sequence>
<keyword evidence="2" id="KW-1133">Transmembrane helix</keyword>
<dbReference type="CDD" id="cd00093">
    <property type="entry name" value="HTH_XRE"/>
    <property type="match status" value="1"/>
</dbReference>
<dbReference type="InterPro" id="IPR001387">
    <property type="entry name" value="Cro/C1-type_HTH"/>
</dbReference>
<evidence type="ECO:0000256" key="2">
    <source>
        <dbReference type="SAM" id="Phobius"/>
    </source>
</evidence>
<reference evidence="4" key="1">
    <citation type="submission" date="2022-05" db="EMBL/GenBank/DDBJ databases">
        <authorList>
            <person name="Jo J.-H."/>
            <person name="Im W.-T."/>
        </authorList>
    </citation>
    <scope>NUCLEOTIDE SEQUENCE</scope>
    <source>
        <strain evidence="4">SE158</strain>
    </source>
</reference>
<dbReference type="InterPro" id="IPR010982">
    <property type="entry name" value="Lambda_DNA-bd_dom_sf"/>
</dbReference>
<dbReference type="Pfam" id="PF13413">
    <property type="entry name" value="HTH_25"/>
    <property type="match status" value="1"/>
</dbReference>
<dbReference type="Pfam" id="PF13464">
    <property type="entry name" value="RodZ_C"/>
    <property type="match status" value="1"/>
</dbReference>
<keyword evidence="5" id="KW-1185">Reference proteome</keyword>
<name>A0ABT0RMG0_9SPHN</name>
<evidence type="ECO:0000259" key="3">
    <source>
        <dbReference type="SMART" id="SM00530"/>
    </source>
</evidence>
<evidence type="ECO:0000313" key="4">
    <source>
        <dbReference type="EMBL" id="MCL6683474.1"/>
    </source>
</evidence>
<dbReference type="SMART" id="SM00530">
    <property type="entry name" value="HTH_XRE"/>
    <property type="match status" value="1"/>
</dbReference>
<feature type="transmembrane region" description="Helical" evidence="2">
    <location>
        <begin position="113"/>
        <end position="132"/>
    </location>
</feature>
<feature type="compositionally biased region" description="Low complexity" evidence="1">
    <location>
        <begin position="296"/>
        <end position="307"/>
    </location>
</feature>
<feature type="domain" description="HTH cro/C1-type" evidence="3">
    <location>
        <begin position="19"/>
        <end position="80"/>
    </location>
</feature>
<dbReference type="Gene3D" id="1.10.260.40">
    <property type="entry name" value="lambda repressor-like DNA-binding domains"/>
    <property type="match status" value="1"/>
</dbReference>
<dbReference type="PANTHER" id="PTHR34475">
    <property type="match status" value="1"/>
</dbReference>
<organism evidence="4 5">
    <name type="scientific">Sphingomonas alba</name>
    <dbReference type="NCBI Taxonomy" id="2908208"/>
    <lineage>
        <taxon>Bacteria</taxon>
        <taxon>Pseudomonadati</taxon>
        <taxon>Pseudomonadota</taxon>
        <taxon>Alphaproteobacteria</taxon>
        <taxon>Sphingomonadales</taxon>
        <taxon>Sphingomonadaceae</taxon>
        <taxon>Sphingomonas</taxon>
    </lineage>
</organism>
<feature type="compositionally biased region" description="Low complexity" evidence="1">
    <location>
        <begin position="269"/>
        <end position="288"/>
    </location>
</feature>
<evidence type="ECO:0000256" key="1">
    <source>
        <dbReference type="SAM" id="MobiDB-lite"/>
    </source>
</evidence>